<dbReference type="EMBL" id="HBUF01222628">
    <property type="protein sequence ID" value="CAG6670105.1"/>
    <property type="molecule type" value="Transcribed_RNA"/>
</dbReference>
<evidence type="ECO:0000313" key="1">
    <source>
        <dbReference type="EMBL" id="CAG6670105.1"/>
    </source>
</evidence>
<organism evidence="1">
    <name type="scientific">Cacopsylla melanoneura</name>
    <dbReference type="NCBI Taxonomy" id="428564"/>
    <lineage>
        <taxon>Eukaryota</taxon>
        <taxon>Metazoa</taxon>
        <taxon>Ecdysozoa</taxon>
        <taxon>Arthropoda</taxon>
        <taxon>Hexapoda</taxon>
        <taxon>Insecta</taxon>
        <taxon>Pterygota</taxon>
        <taxon>Neoptera</taxon>
        <taxon>Paraneoptera</taxon>
        <taxon>Hemiptera</taxon>
        <taxon>Sternorrhyncha</taxon>
        <taxon>Psylloidea</taxon>
        <taxon>Psyllidae</taxon>
        <taxon>Psyllinae</taxon>
        <taxon>Cacopsylla</taxon>
    </lineage>
</organism>
<dbReference type="AlphaFoldDB" id="A0A8D8SHU4"/>
<reference evidence="1" key="1">
    <citation type="submission" date="2021-05" db="EMBL/GenBank/DDBJ databases">
        <authorList>
            <person name="Alioto T."/>
            <person name="Alioto T."/>
            <person name="Gomez Garrido J."/>
        </authorList>
    </citation>
    <scope>NUCLEOTIDE SEQUENCE</scope>
</reference>
<protein>
    <submittedName>
        <fullName evidence="1">Uncharacterized protein</fullName>
    </submittedName>
</protein>
<proteinExistence type="predicted"/>
<accession>A0A8D8SHU4</accession>
<name>A0A8D8SHU4_9HEMI</name>
<sequence length="133" mass="15464">MECLFPVCKGPVVFHGFIHQPYNYWFRHNKFWHSTAVGFFNLCQRIGKSQLVSNIFHDFQYVFVLLVYLLWNFVQNNKQVVIFGFFCSRICCCEVPTVVRTVLSGIQRVVLSGIQRAVLSGIQTAHTTHKAQY</sequence>